<keyword evidence="2" id="KW-1185">Reference proteome</keyword>
<protein>
    <submittedName>
        <fullName evidence="1">Uncharacterized protein</fullName>
    </submittedName>
</protein>
<gene>
    <name evidence="1" type="ORF">DPMN_172570</name>
</gene>
<evidence type="ECO:0000313" key="2">
    <source>
        <dbReference type="Proteomes" id="UP000828390"/>
    </source>
</evidence>
<dbReference type="AlphaFoldDB" id="A0A9D4E3X2"/>
<dbReference type="EMBL" id="JAIWYP010000009">
    <property type="protein sequence ID" value="KAH3771257.1"/>
    <property type="molecule type" value="Genomic_DNA"/>
</dbReference>
<comment type="caution">
    <text evidence="1">The sequence shown here is derived from an EMBL/GenBank/DDBJ whole genome shotgun (WGS) entry which is preliminary data.</text>
</comment>
<reference evidence="1" key="1">
    <citation type="journal article" date="2019" name="bioRxiv">
        <title>The Genome of the Zebra Mussel, Dreissena polymorpha: A Resource for Invasive Species Research.</title>
        <authorList>
            <person name="McCartney M.A."/>
            <person name="Auch B."/>
            <person name="Kono T."/>
            <person name="Mallez S."/>
            <person name="Zhang Y."/>
            <person name="Obille A."/>
            <person name="Becker A."/>
            <person name="Abrahante J.E."/>
            <person name="Garbe J."/>
            <person name="Badalamenti J.P."/>
            <person name="Herman A."/>
            <person name="Mangelson H."/>
            <person name="Liachko I."/>
            <person name="Sullivan S."/>
            <person name="Sone E.D."/>
            <person name="Koren S."/>
            <person name="Silverstein K.A.T."/>
            <person name="Beckman K.B."/>
            <person name="Gohl D.M."/>
        </authorList>
    </citation>
    <scope>NUCLEOTIDE SEQUENCE</scope>
    <source>
        <strain evidence="1">Duluth1</strain>
        <tissue evidence="1">Whole animal</tissue>
    </source>
</reference>
<reference evidence="1" key="2">
    <citation type="submission" date="2020-11" db="EMBL/GenBank/DDBJ databases">
        <authorList>
            <person name="McCartney M.A."/>
            <person name="Auch B."/>
            <person name="Kono T."/>
            <person name="Mallez S."/>
            <person name="Becker A."/>
            <person name="Gohl D.M."/>
            <person name="Silverstein K.A.T."/>
            <person name="Koren S."/>
            <person name="Bechman K.B."/>
            <person name="Herman A."/>
            <person name="Abrahante J.E."/>
            <person name="Garbe J."/>
        </authorList>
    </citation>
    <scope>NUCLEOTIDE SEQUENCE</scope>
    <source>
        <strain evidence="1">Duluth1</strain>
        <tissue evidence="1">Whole animal</tissue>
    </source>
</reference>
<sequence>MDQQLYRNILFVDDVIHSVWSTLQRGDVEACSDTLNFRPLFVQKRRVARLANMRNTTR</sequence>
<proteinExistence type="predicted"/>
<name>A0A9D4E3X2_DREPO</name>
<accession>A0A9D4E3X2</accession>
<organism evidence="1 2">
    <name type="scientific">Dreissena polymorpha</name>
    <name type="common">Zebra mussel</name>
    <name type="synonym">Mytilus polymorpha</name>
    <dbReference type="NCBI Taxonomy" id="45954"/>
    <lineage>
        <taxon>Eukaryota</taxon>
        <taxon>Metazoa</taxon>
        <taxon>Spiralia</taxon>
        <taxon>Lophotrochozoa</taxon>
        <taxon>Mollusca</taxon>
        <taxon>Bivalvia</taxon>
        <taxon>Autobranchia</taxon>
        <taxon>Heteroconchia</taxon>
        <taxon>Euheterodonta</taxon>
        <taxon>Imparidentia</taxon>
        <taxon>Neoheterodontei</taxon>
        <taxon>Myida</taxon>
        <taxon>Dreissenoidea</taxon>
        <taxon>Dreissenidae</taxon>
        <taxon>Dreissena</taxon>
    </lineage>
</organism>
<evidence type="ECO:0000313" key="1">
    <source>
        <dbReference type="EMBL" id="KAH3771257.1"/>
    </source>
</evidence>
<dbReference type="Proteomes" id="UP000828390">
    <property type="component" value="Unassembled WGS sequence"/>
</dbReference>